<dbReference type="InterPro" id="IPR016032">
    <property type="entry name" value="Sig_transdc_resp-reg_C-effctor"/>
</dbReference>
<dbReference type="RefSeq" id="WP_251971673.1">
    <property type="nucleotide sequence ID" value="NZ_AP025730.1"/>
</dbReference>
<dbReference type="EMBL" id="AP025730">
    <property type="protein sequence ID" value="BDI03382.1"/>
    <property type="molecule type" value="Genomic_DNA"/>
</dbReference>
<keyword evidence="1" id="KW-0805">Transcription regulation</keyword>
<evidence type="ECO:0000256" key="1">
    <source>
        <dbReference type="ARBA" id="ARBA00023015"/>
    </source>
</evidence>
<dbReference type="SMART" id="SM00421">
    <property type="entry name" value="HTH_LUXR"/>
    <property type="match status" value="1"/>
</dbReference>
<organism evidence="5 6">
    <name type="scientific">Sphaerotilus microaerophilus</name>
    <dbReference type="NCBI Taxonomy" id="2914710"/>
    <lineage>
        <taxon>Bacteria</taxon>
        <taxon>Pseudomonadati</taxon>
        <taxon>Pseudomonadota</taxon>
        <taxon>Betaproteobacteria</taxon>
        <taxon>Burkholderiales</taxon>
        <taxon>Sphaerotilaceae</taxon>
        <taxon>Sphaerotilus</taxon>
    </lineage>
</organism>
<dbReference type="PANTHER" id="PTHR44688">
    <property type="entry name" value="DNA-BINDING TRANSCRIPTIONAL ACTIVATOR DEVR_DOSR"/>
    <property type="match status" value="1"/>
</dbReference>
<dbReference type="PANTHER" id="PTHR44688:SF16">
    <property type="entry name" value="DNA-BINDING TRANSCRIPTIONAL ACTIVATOR DEVR_DOSR"/>
    <property type="match status" value="1"/>
</dbReference>
<dbReference type="Gene3D" id="1.10.10.10">
    <property type="entry name" value="Winged helix-like DNA-binding domain superfamily/Winged helix DNA-binding domain"/>
    <property type="match status" value="1"/>
</dbReference>
<protein>
    <recommendedName>
        <fullName evidence="4">HTH luxR-type domain-containing protein</fullName>
    </recommendedName>
</protein>
<dbReference type="InterPro" id="IPR036388">
    <property type="entry name" value="WH-like_DNA-bd_sf"/>
</dbReference>
<dbReference type="CDD" id="cd06170">
    <property type="entry name" value="LuxR_C_like"/>
    <property type="match status" value="1"/>
</dbReference>
<evidence type="ECO:0000256" key="2">
    <source>
        <dbReference type="ARBA" id="ARBA00023125"/>
    </source>
</evidence>
<evidence type="ECO:0000313" key="6">
    <source>
        <dbReference type="Proteomes" id="UP001057498"/>
    </source>
</evidence>
<accession>A0ABM7YGU3</accession>
<evidence type="ECO:0000259" key="4">
    <source>
        <dbReference type="PROSITE" id="PS50043"/>
    </source>
</evidence>
<sequence length="269" mass="28995">MLQSWTLTHPAPSRQLDLDTVAALLDAARPAAPALALLAVLQRTAGADFLSLMQYDDGAPTLVDSLSRTPESAHVTVDCFALYRRHFYGLDAMTPLAGRLRSEARPDAPLIALRQGIHDVPHPAWREAIYERAQLCDRLTLLYAPAPRTAFAINLYRSSASGGYGREELDRVLDVAPLVRSVHRNALGAAAQQVGTPARVALAEQALAERAPRLSLRERQVCARIAVGLTADGIGADLGVAPSTVVTLRKRAYAKLGVNNRLALARLVC</sequence>
<evidence type="ECO:0000256" key="3">
    <source>
        <dbReference type="ARBA" id="ARBA00023163"/>
    </source>
</evidence>
<keyword evidence="3" id="KW-0804">Transcription</keyword>
<proteinExistence type="predicted"/>
<dbReference type="Pfam" id="PF00196">
    <property type="entry name" value="GerE"/>
    <property type="match status" value="1"/>
</dbReference>
<reference evidence="5" key="1">
    <citation type="submission" date="2022-04" db="EMBL/GenBank/DDBJ databases">
        <title>Whole genome sequence of Sphaerotilus sp. FB-5.</title>
        <authorList>
            <person name="Takeda M."/>
            <person name="Narihara S."/>
            <person name="Akimoto M."/>
            <person name="Akimoto R."/>
            <person name="Nishiyashiki S."/>
            <person name="Murakami T."/>
        </authorList>
    </citation>
    <scope>NUCLEOTIDE SEQUENCE</scope>
    <source>
        <strain evidence="5">FB-5</strain>
    </source>
</reference>
<dbReference type="SUPFAM" id="SSF46894">
    <property type="entry name" value="C-terminal effector domain of the bipartite response regulators"/>
    <property type="match status" value="1"/>
</dbReference>
<name>A0ABM7YGU3_9BURK</name>
<keyword evidence="2" id="KW-0238">DNA-binding</keyword>
<dbReference type="PROSITE" id="PS00622">
    <property type="entry name" value="HTH_LUXR_1"/>
    <property type="match status" value="1"/>
</dbReference>
<feature type="domain" description="HTH luxR-type" evidence="4">
    <location>
        <begin position="207"/>
        <end position="269"/>
    </location>
</feature>
<gene>
    <name evidence="5" type="ORF">CATMQ487_03520</name>
</gene>
<evidence type="ECO:0000313" key="5">
    <source>
        <dbReference type="EMBL" id="BDI03382.1"/>
    </source>
</evidence>
<dbReference type="Proteomes" id="UP001057498">
    <property type="component" value="Chromosome"/>
</dbReference>
<keyword evidence="6" id="KW-1185">Reference proteome</keyword>
<dbReference type="PROSITE" id="PS50043">
    <property type="entry name" value="HTH_LUXR_2"/>
    <property type="match status" value="1"/>
</dbReference>
<dbReference type="InterPro" id="IPR000792">
    <property type="entry name" value="Tscrpt_reg_LuxR_C"/>
</dbReference>